<dbReference type="Proteomes" id="UP000027195">
    <property type="component" value="Unassembled WGS sequence"/>
</dbReference>
<evidence type="ECO:0000313" key="3">
    <source>
        <dbReference type="Proteomes" id="UP000027195"/>
    </source>
</evidence>
<dbReference type="Gene3D" id="3.80.10.10">
    <property type="entry name" value="Ribonuclease Inhibitor"/>
    <property type="match status" value="1"/>
</dbReference>
<reference evidence="3" key="1">
    <citation type="journal article" date="2014" name="Proc. Natl. Acad. Sci. U.S.A.">
        <title>Extensive sampling of basidiomycete genomes demonstrates inadequacy of the white-rot/brown-rot paradigm for wood decay fungi.</title>
        <authorList>
            <person name="Riley R."/>
            <person name="Salamov A.A."/>
            <person name="Brown D.W."/>
            <person name="Nagy L.G."/>
            <person name="Floudas D."/>
            <person name="Held B.W."/>
            <person name="Levasseur A."/>
            <person name="Lombard V."/>
            <person name="Morin E."/>
            <person name="Otillar R."/>
            <person name="Lindquist E.A."/>
            <person name="Sun H."/>
            <person name="LaButti K.M."/>
            <person name="Schmutz J."/>
            <person name="Jabbour D."/>
            <person name="Luo H."/>
            <person name="Baker S.E."/>
            <person name="Pisabarro A.G."/>
            <person name="Walton J.D."/>
            <person name="Blanchette R.A."/>
            <person name="Henrissat B."/>
            <person name="Martin F."/>
            <person name="Cullen D."/>
            <person name="Hibbett D.S."/>
            <person name="Grigoriev I.V."/>
        </authorList>
    </citation>
    <scope>NUCLEOTIDE SEQUENCE [LARGE SCALE GENOMIC DNA]</scope>
    <source>
        <strain evidence="3">FD-172 SS1</strain>
    </source>
</reference>
<dbReference type="InParanoid" id="A0A067M6T1"/>
<dbReference type="SUPFAM" id="SSF52047">
    <property type="entry name" value="RNI-like"/>
    <property type="match status" value="1"/>
</dbReference>
<dbReference type="HOGENOM" id="CLU_497803_0_0_1"/>
<gene>
    <name evidence="2" type="ORF">BOTBODRAFT_147320</name>
</gene>
<evidence type="ECO:0008006" key="4">
    <source>
        <dbReference type="Google" id="ProtNLM"/>
    </source>
</evidence>
<dbReference type="AlphaFoldDB" id="A0A067M6T1"/>
<feature type="region of interest" description="Disordered" evidence="1">
    <location>
        <begin position="24"/>
        <end position="64"/>
    </location>
</feature>
<proteinExistence type="predicted"/>
<evidence type="ECO:0000256" key="1">
    <source>
        <dbReference type="SAM" id="MobiDB-lite"/>
    </source>
</evidence>
<sequence>MATLPEPRRSTRIAEKLVKLVESTPMGEVVPRNDRAGSSSSRSSMSRAAKRRTQKSAQRTQSKGKSAPVATINLFPSEIWLEILTIAIDSGSLGVLDLILVSPNWLALSRRIPSAWTTVIATNHTAESLIQFLARSRSLKVDIVIKRLVPNSIDGLAILNALAHCHDRLRSLDMGLSGPLVHPLEPAHWLLRPAHALERVDIHVHDPIAYGAGYVTLGNLFDGDTPNLLEVSFHSFPINLNRTLLHGLKSLHLSYSKYHITPVHLLDAVRMCPKIEEISLEQIILDVLVQFNIHPVNCPSLKILRIVGLPLCQTGFILASVIPSVTAQTVVGINLDEELRGLSDAFSIHPGQDQESFQNVRRVVALQVLLDEESDLLEVEGWDNQANSVFALEVSVRASLAWYQSGKSDAAALTQAADRMFEEVLRLPAMPLEGQINSLRVHHYMERPHDLRQNLRYFAPSLTTLYLYECSGELIHDMLASSGKLLSLEEVTIVRCQGVYQVVHNALVTRHKRLSYLGFISCGRSSQAHLQQLRACTEDLERDRQLF</sequence>
<protein>
    <recommendedName>
        <fullName evidence="4">F-box domain-containing protein</fullName>
    </recommendedName>
</protein>
<organism evidence="2 3">
    <name type="scientific">Botryobasidium botryosum (strain FD-172 SS1)</name>
    <dbReference type="NCBI Taxonomy" id="930990"/>
    <lineage>
        <taxon>Eukaryota</taxon>
        <taxon>Fungi</taxon>
        <taxon>Dikarya</taxon>
        <taxon>Basidiomycota</taxon>
        <taxon>Agaricomycotina</taxon>
        <taxon>Agaricomycetes</taxon>
        <taxon>Cantharellales</taxon>
        <taxon>Botryobasidiaceae</taxon>
        <taxon>Botryobasidium</taxon>
    </lineage>
</organism>
<feature type="compositionally biased region" description="Low complexity" evidence="1">
    <location>
        <begin position="36"/>
        <end position="47"/>
    </location>
</feature>
<name>A0A067M6T1_BOTB1</name>
<keyword evidence="3" id="KW-1185">Reference proteome</keyword>
<accession>A0A067M6T1</accession>
<dbReference type="InterPro" id="IPR032675">
    <property type="entry name" value="LRR_dom_sf"/>
</dbReference>
<evidence type="ECO:0000313" key="2">
    <source>
        <dbReference type="EMBL" id="KDQ11264.1"/>
    </source>
</evidence>
<feature type="compositionally biased region" description="Polar residues" evidence="1">
    <location>
        <begin position="55"/>
        <end position="64"/>
    </location>
</feature>
<dbReference type="EMBL" id="KL198060">
    <property type="protein sequence ID" value="KDQ11264.1"/>
    <property type="molecule type" value="Genomic_DNA"/>
</dbReference>